<sequence length="623" mass="71716">MSLMNLHPGAVAGYLPNLLSRFRRDSRSILRIPPDVLVDNVFVELAVEDILCLRRVNKAFYFLTHEPVIWKRLLWRIPVNLPPIRPTYRYALQATDFEVEQLVTRGLSLEANWRQAEPQIKSSRKFPTHYKVLDIRLVPGGRYLVASVKDEYRYFVMVYALDHPDGPKPLARFPTQTKAYQLQAKYALFKGEEILMIAFVRRIWADSDSLFRLDISDYGYQHPIDAPAPIIHEMMCVKINLDMLEMLSNREPIFDAAEASQMAFDSQKGPFCYVASTTARNPIEHLTIYENENRKSFVAMVQSPHFIVMIDPTTSIISSIMCEEHEVVAGHRHEITALRYVEGQGQFLVCRRIELGTVRDVVLGKDTIKHLHLIEFFDEPVHDGRMVVTGPANLQEIGNPQQMPEITRVQISDYRRPPKPNSTPSLADPPPPPISIWMETKDRSGVYNYCLWAEPTGVDPDHEAWQYSYRLKHTTFQTRHVTDPYAAHVVPGALRSIIFKTRQDDRKDAPSLCWIRRYINPEFQHKNSKFPRHDLNAGVELGAVRSRMPRMPYKIYSTVPVEPERLQPYKEGGLAAIAWDEGVGRLCLAAAGTSEIEILDFAEIHYPQQKFRLWSEMQNSALH</sequence>
<dbReference type="Proteomes" id="UP000775547">
    <property type="component" value="Unassembled WGS sequence"/>
</dbReference>
<evidence type="ECO:0000256" key="1">
    <source>
        <dbReference type="SAM" id="MobiDB-lite"/>
    </source>
</evidence>
<reference evidence="2" key="1">
    <citation type="submission" date="2020-07" db="EMBL/GenBank/DDBJ databases">
        <authorList>
            <person name="Nieuwenhuis M."/>
            <person name="Van De Peppel L.J.J."/>
        </authorList>
    </citation>
    <scope>NUCLEOTIDE SEQUENCE</scope>
    <source>
        <strain evidence="2">AP01</strain>
        <tissue evidence="2">Mycelium</tissue>
    </source>
</reference>
<keyword evidence="3" id="KW-1185">Reference proteome</keyword>
<name>A0A9P7G444_9AGAR</name>
<proteinExistence type="predicted"/>
<dbReference type="SUPFAM" id="SSF81383">
    <property type="entry name" value="F-box domain"/>
    <property type="match status" value="1"/>
</dbReference>
<dbReference type="AlphaFoldDB" id="A0A9P7G444"/>
<gene>
    <name evidence="2" type="ORF">DXG03_000735</name>
</gene>
<evidence type="ECO:0000313" key="3">
    <source>
        <dbReference type="Proteomes" id="UP000775547"/>
    </source>
</evidence>
<evidence type="ECO:0008006" key="4">
    <source>
        <dbReference type="Google" id="ProtNLM"/>
    </source>
</evidence>
<organism evidence="2 3">
    <name type="scientific">Asterophora parasitica</name>
    <dbReference type="NCBI Taxonomy" id="117018"/>
    <lineage>
        <taxon>Eukaryota</taxon>
        <taxon>Fungi</taxon>
        <taxon>Dikarya</taxon>
        <taxon>Basidiomycota</taxon>
        <taxon>Agaricomycotina</taxon>
        <taxon>Agaricomycetes</taxon>
        <taxon>Agaricomycetidae</taxon>
        <taxon>Agaricales</taxon>
        <taxon>Tricholomatineae</taxon>
        <taxon>Lyophyllaceae</taxon>
        <taxon>Asterophora</taxon>
    </lineage>
</organism>
<accession>A0A9P7G444</accession>
<protein>
    <recommendedName>
        <fullName evidence="4">F-box domain-containing protein</fullName>
    </recommendedName>
</protein>
<dbReference type="OrthoDB" id="3219396at2759"/>
<evidence type="ECO:0000313" key="2">
    <source>
        <dbReference type="EMBL" id="KAG5643494.1"/>
    </source>
</evidence>
<dbReference type="InterPro" id="IPR036047">
    <property type="entry name" value="F-box-like_dom_sf"/>
</dbReference>
<dbReference type="EMBL" id="JABCKV010000109">
    <property type="protein sequence ID" value="KAG5643494.1"/>
    <property type="molecule type" value="Genomic_DNA"/>
</dbReference>
<comment type="caution">
    <text evidence="2">The sequence shown here is derived from an EMBL/GenBank/DDBJ whole genome shotgun (WGS) entry which is preliminary data.</text>
</comment>
<reference evidence="2" key="2">
    <citation type="submission" date="2021-10" db="EMBL/GenBank/DDBJ databases">
        <title>Phylogenomics reveals ancestral predisposition of the termite-cultivated fungus Termitomyces towards a domesticated lifestyle.</title>
        <authorList>
            <person name="Auxier B."/>
            <person name="Grum-Grzhimaylo A."/>
            <person name="Cardenas M.E."/>
            <person name="Lodge J.D."/>
            <person name="Laessoe T."/>
            <person name="Pedersen O."/>
            <person name="Smith M.E."/>
            <person name="Kuyper T.W."/>
            <person name="Franco-Molano E.A."/>
            <person name="Baroni T.J."/>
            <person name="Aanen D.K."/>
        </authorList>
    </citation>
    <scope>NUCLEOTIDE SEQUENCE</scope>
    <source>
        <strain evidence="2">AP01</strain>
        <tissue evidence="2">Mycelium</tissue>
    </source>
</reference>
<feature type="region of interest" description="Disordered" evidence="1">
    <location>
        <begin position="413"/>
        <end position="433"/>
    </location>
</feature>